<reference evidence="1 2" key="1">
    <citation type="journal article" date="2021" name="PeerJ">
        <title>Analysis of 44 Vibrio anguillarum genomes reveals high genetic diversity.</title>
        <authorList>
            <person name="Hansen M.J."/>
            <person name="Dalsgaard I."/>
        </authorList>
    </citation>
    <scope>NUCLEOTIDE SEQUENCE [LARGE SCALE GENOMIC DNA]</scope>
    <source>
        <strain evidence="1 2">040915-1/1B</strain>
    </source>
</reference>
<gene>
    <name evidence="1" type="ORF">EAY46_26940</name>
</gene>
<keyword evidence="2" id="KW-1185">Reference proteome</keyword>
<sequence>VVELINLKQSQHHFEKALQRTDTLYSSANALSAAADLTIALTHASNLYTQNASRLATASHKTAVVMPDFLVKKMTFDNGKVRLFSSISRLGLAS</sequence>
<proteinExistence type="predicted"/>
<evidence type="ECO:0000313" key="2">
    <source>
        <dbReference type="Proteomes" id="UP000726136"/>
    </source>
</evidence>
<protein>
    <submittedName>
        <fullName evidence="1">Uncharacterized protein</fullName>
    </submittedName>
</protein>
<dbReference type="EMBL" id="RDPI01000958">
    <property type="protein sequence ID" value="MBF4376620.1"/>
    <property type="molecule type" value="Genomic_DNA"/>
</dbReference>
<dbReference type="Proteomes" id="UP000726136">
    <property type="component" value="Unassembled WGS sequence"/>
</dbReference>
<feature type="non-terminal residue" evidence="1">
    <location>
        <position position="94"/>
    </location>
</feature>
<comment type="caution">
    <text evidence="1">The sequence shown here is derived from an EMBL/GenBank/DDBJ whole genome shotgun (WGS) entry which is preliminary data.</text>
</comment>
<accession>A0ABR9ZDV3</accession>
<dbReference type="RefSeq" id="WP_194664775.1">
    <property type="nucleotide sequence ID" value="NZ_RDPI01000958.1"/>
</dbReference>
<name>A0ABR9ZDV3_VIBAN</name>
<evidence type="ECO:0000313" key="1">
    <source>
        <dbReference type="EMBL" id="MBF4376620.1"/>
    </source>
</evidence>
<organism evidence="1 2">
    <name type="scientific">Vibrio anguillarum</name>
    <name type="common">Listonella anguillarum</name>
    <dbReference type="NCBI Taxonomy" id="55601"/>
    <lineage>
        <taxon>Bacteria</taxon>
        <taxon>Pseudomonadati</taxon>
        <taxon>Pseudomonadota</taxon>
        <taxon>Gammaproteobacteria</taxon>
        <taxon>Vibrionales</taxon>
        <taxon>Vibrionaceae</taxon>
        <taxon>Vibrio</taxon>
    </lineage>
</organism>
<feature type="non-terminal residue" evidence="1">
    <location>
        <position position="1"/>
    </location>
</feature>